<gene>
    <name evidence="1" type="ORF">ANE_LOCUS26221</name>
</gene>
<name>A0A565CQA0_9BRAS</name>
<sequence length="172" mass="19809">MSTTRKSPKLPADCSEEEFERGCEFLRKVKEIDNKRKHSGVFLQYIIAMKLYQSGSLNAVDVKKQIATTFRNCDVLLAGFERLLQGLSTGSRRDDVVTNPSNLKRILEFLKMLSSNCRELRGGLIESLVRFEGHADVEIFKEEVDLLLRDYPCLKEEFRMILVDHGVLRDDH</sequence>
<dbReference type="OrthoDB" id="1034350at2759"/>
<accession>A0A565CQA0</accession>
<dbReference type="Proteomes" id="UP000489600">
    <property type="component" value="Unassembled WGS sequence"/>
</dbReference>
<reference evidence="1" key="1">
    <citation type="submission" date="2019-07" db="EMBL/GenBank/DDBJ databases">
        <authorList>
            <person name="Dittberner H."/>
        </authorList>
    </citation>
    <scope>NUCLEOTIDE SEQUENCE [LARGE SCALE GENOMIC DNA]</scope>
</reference>
<evidence type="ECO:0000313" key="1">
    <source>
        <dbReference type="EMBL" id="VVB15777.1"/>
    </source>
</evidence>
<dbReference type="AlphaFoldDB" id="A0A565CQA0"/>
<evidence type="ECO:0000313" key="2">
    <source>
        <dbReference type="Proteomes" id="UP000489600"/>
    </source>
</evidence>
<organism evidence="1 2">
    <name type="scientific">Arabis nemorensis</name>
    <dbReference type="NCBI Taxonomy" id="586526"/>
    <lineage>
        <taxon>Eukaryota</taxon>
        <taxon>Viridiplantae</taxon>
        <taxon>Streptophyta</taxon>
        <taxon>Embryophyta</taxon>
        <taxon>Tracheophyta</taxon>
        <taxon>Spermatophyta</taxon>
        <taxon>Magnoliopsida</taxon>
        <taxon>eudicotyledons</taxon>
        <taxon>Gunneridae</taxon>
        <taxon>Pentapetalae</taxon>
        <taxon>rosids</taxon>
        <taxon>malvids</taxon>
        <taxon>Brassicales</taxon>
        <taxon>Brassicaceae</taxon>
        <taxon>Arabideae</taxon>
        <taxon>Arabis</taxon>
    </lineage>
</organism>
<comment type="caution">
    <text evidence="1">The sequence shown here is derived from an EMBL/GenBank/DDBJ whole genome shotgun (WGS) entry which is preliminary data.</text>
</comment>
<protein>
    <submittedName>
        <fullName evidence="1">Uncharacterized protein</fullName>
    </submittedName>
</protein>
<proteinExistence type="predicted"/>
<dbReference type="EMBL" id="CABITT030000008">
    <property type="protein sequence ID" value="VVB15777.1"/>
    <property type="molecule type" value="Genomic_DNA"/>
</dbReference>
<keyword evidence="2" id="KW-1185">Reference proteome</keyword>